<keyword evidence="2" id="KW-0449">Lipoprotein</keyword>
<dbReference type="PANTHER" id="PTHR37625">
    <property type="entry name" value="OUTER MEMBRANE LIPOPROTEIN-RELATED"/>
    <property type="match status" value="1"/>
</dbReference>
<dbReference type="Proteomes" id="UP001449178">
    <property type="component" value="Chromosome"/>
</dbReference>
<dbReference type="InterPro" id="IPR038706">
    <property type="entry name" value="Type_VI_SciN-like_sf"/>
</dbReference>
<gene>
    <name evidence="2" type="primary">tssJ</name>
    <name evidence="2" type="ORF">WMO13_04135</name>
</gene>
<keyword evidence="1" id="KW-0732">Signal</keyword>
<accession>A0ABZ3C2I7</accession>
<dbReference type="RefSeq" id="WP_026878734.1">
    <property type="nucleotide sequence ID" value="NZ_AZOD01000012.1"/>
</dbReference>
<evidence type="ECO:0000313" key="3">
    <source>
        <dbReference type="Proteomes" id="UP001449178"/>
    </source>
</evidence>
<dbReference type="NCBIfam" id="TIGR03352">
    <property type="entry name" value="VI_chp_3"/>
    <property type="match status" value="1"/>
</dbReference>
<dbReference type="PANTHER" id="PTHR37625:SF5">
    <property type="entry name" value="LIPOPROTEIN"/>
    <property type="match status" value="1"/>
</dbReference>
<feature type="chain" id="PRO_5046882489" evidence="1">
    <location>
        <begin position="22"/>
        <end position="175"/>
    </location>
</feature>
<name>A0ABZ3C2I7_9GAMM</name>
<proteinExistence type="predicted"/>
<organism evidence="2 3">
    <name type="scientific">Ignatzschineria larvae DSM 13226</name>
    <dbReference type="NCBI Taxonomy" id="1111732"/>
    <lineage>
        <taxon>Bacteria</taxon>
        <taxon>Pseudomonadati</taxon>
        <taxon>Pseudomonadota</taxon>
        <taxon>Gammaproteobacteria</taxon>
        <taxon>Cardiobacteriales</taxon>
        <taxon>Ignatzschineriaceae</taxon>
        <taxon>Ignatzschineria</taxon>
    </lineage>
</organism>
<reference evidence="2 3" key="1">
    <citation type="submission" date="2024-03" db="EMBL/GenBank/DDBJ databases">
        <title>Complete Genome Sequence and Annotation of Ignatzschineria larvae DSM 13226.</title>
        <authorList>
            <person name="Cantrell E."/>
            <person name="Burcham Z.M."/>
        </authorList>
    </citation>
    <scope>NUCLEOTIDE SEQUENCE [LARGE SCALE GENOMIC DNA]</scope>
    <source>
        <strain evidence="2 3">DSM 13226</strain>
    </source>
</reference>
<dbReference type="Gene3D" id="2.60.40.4150">
    <property type="entry name" value="Type VI secretion system, lipoprotein SciN"/>
    <property type="match status" value="1"/>
</dbReference>
<evidence type="ECO:0000313" key="2">
    <source>
        <dbReference type="EMBL" id="WZW88582.1"/>
    </source>
</evidence>
<protein>
    <submittedName>
        <fullName evidence="2">Type VI secretion system lipoprotein TssJ</fullName>
    </submittedName>
</protein>
<sequence length="175" mass="19916">MMSYIRIGLFLLVSVSLNGCTAVGKVAKVIANPDIQVGENDKQPTVVDFVLVGEDFINSNFYGDPTPIVIDLYYLRDKSRFLAIDYDSISMGDIKDAMGKAYLDHEEYLIEPSTNEYISEIEVPDRTRFLGVIAHYSDIDNVLWKKILPIKAEGDDTKILILAKEREIRFERMKD</sequence>
<evidence type="ECO:0000256" key="1">
    <source>
        <dbReference type="SAM" id="SignalP"/>
    </source>
</evidence>
<dbReference type="EMBL" id="CP150637">
    <property type="protein sequence ID" value="WZW88582.1"/>
    <property type="molecule type" value="Genomic_DNA"/>
</dbReference>
<dbReference type="Pfam" id="PF12790">
    <property type="entry name" value="T6SS-SciN"/>
    <property type="match status" value="1"/>
</dbReference>
<feature type="signal peptide" evidence="1">
    <location>
        <begin position="1"/>
        <end position="21"/>
    </location>
</feature>
<keyword evidence="3" id="KW-1185">Reference proteome</keyword>
<dbReference type="InterPro" id="IPR017734">
    <property type="entry name" value="T6SS_SciN"/>
</dbReference>